<protein>
    <recommendedName>
        <fullName evidence="1">Phosphoadenosine phosphosulphate reductase domain-containing protein</fullName>
    </recommendedName>
</protein>
<comment type="caution">
    <text evidence="2">The sequence shown here is derived from an EMBL/GenBank/DDBJ whole genome shotgun (WGS) entry which is preliminary data.</text>
</comment>
<reference evidence="3" key="1">
    <citation type="journal article" date="2019" name="Int. J. Syst. Evol. Microbiol.">
        <title>The Global Catalogue of Microorganisms (GCM) 10K type strain sequencing project: providing services to taxonomists for standard genome sequencing and annotation.</title>
        <authorList>
            <consortium name="The Broad Institute Genomics Platform"/>
            <consortium name="The Broad Institute Genome Sequencing Center for Infectious Disease"/>
            <person name="Wu L."/>
            <person name="Ma J."/>
        </authorList>
    </citation>
    <scope>NUCLEOTIDE SEQUENCE [LARGE SCALE GENOMIC DNA]</scope>
    <source>
        <strain evidence="3">JCM 17926</strain>
    </source>
</reference>
<dbReference type="Proteomes" id="UP001500552">
    <property type="component" value="Unassembled WGS sequence"/>
</dbReference>
<proteinExistence type="predicted"/>
<dbReference type="Gene3D" id="3.40.50.620">
    <property type="entry name" value="HUPs"/>
    <property type="match status" value="1"/>
</dbReference>
<sequence length="395" mass="45169">MKNQYQIFEGTKRLQMTESIDLTRQSLLAYGPSHKHWCIAWSGGKDSSTLLTLVVWMISTGKVPAPESLTVMYADTRLELSPLWFAAQEIMEELREIGIEVKTVMAPLEKRFMTYILGRGVPPPNNNTFRWCTRQIKIDPMKHELEKLFSEKGEKVLMLTGVRQGESAIRDQRIVMSCGKDGAECGQGWYQETMPDQLCDTLAPILHWRVCHVWEWLKHWAPLPEYGDWSTAAIADAYGGDEAEEINARTGCTGCPLAQKDGALDTVTKMPRWSYLAPLKRLKPLWRELRKPENRLRKTGMEEEGKNKQRMGPLTMAARQMALNEVLTIQQEVNTAAVALARPKIDIMSKEEEAFIRQCWENNIWPNKWTGDEPTADTLMDIVYSDGSIQPLLFY</sequence>
<dbReference type="InterPro" id="IPR050128">
    <property type="entry name" value="Sulfate_adenylyltrnsfr_sub2"/>
</dbReference>
<dbReference type="InterPro" id="IPR002500">
    <property type="entry name" value="PAPS_reduct_dom"/>
</dbReference>
<dbReference type="PANTHER" id="PTHR43196">
    <property type="entry name" value="SULFATE ADENYLYLTRANSFERASE SUBUNIT 2"/>
    <property type="match status" value="1"/>
</dbReference>
<organism evidence="2 3">
    <name type="scientific">Pontibacter saemangeumensis</name>
    <dbReference type="NCBI Taxonomy" id="1084525"/>
    <lineage>
        <taxon>Bacteria</taxon>
        <taxon>Pseudomonadati</taxon>
        <taxon>Bacteroidota</taxon>
        <taxon>Cytophagia</taxon>
        <taxon>Cytophagales</taxon>
        <taxon>Hymenobacteraceae</taxon>
        <taxon>Pontibacter</taxon>
    </lineage>
</organism>
<name>A0ABP8LRN8_9BACT</name>
<dbReference type="InterPro" id="IPR014729">
    <property type="entry name" value="Rossmann-like_a/b/a_fold"/>
</dbReference>
<dbReference type="PANTHER" id="PTHR43196:SF2">
    <property type="entry name" value="PHOSPHOADENOSINE PHOSPHOSULFATE REDUCTASE"/>
    <property type="match status" value="1"/>
</dbReference>
<dbReference type="EMBL" id="BAABHC010000014">
    <property type="protein sequence ID" value="GAA4434704.1"/>
    <property type="molecule type" value="Genomic_DNA"/>
</dbReference>
<gene>
    <name evidence="2" type="ORF">GCM10023188_25970</name>
</gene>
<feature type="domain" description="Phosphoadenosine phosphosulphate reductase" evidence="1">
    <location>
        <begin position="38"/>
        <end position="218"/>
    </location>
</feature>
<evidence type="ECO:0000259" key="1">
    <source>
        <dbReference type="Pfam" id="PF01507"/>
    </source>
</evidence>
<evidence type="ECO:0000313" key="3">
    <source>
        <dbReference type="Proteomes" id="UP001500552"/>
    </source>
</evidence>
<dbReference type="Pfam" id="PF01507">
    <property type="entry name" value="PAPS_reduct"/>
    <property type="match status" value="1"/>
</dbReference>
<dbReference type="SUPFAM" id="SSF52402">
    <property type="entry name" value="Adenine nucleotide alpha hydrolases-like"/>
    <property type="match status" value="1"/>
</dbReference>
<accession>A0ABP8LRN8</accession>
<evidence type="ECO:0000313" key="2">
    <source>
        <dbReference type="EMBL" id="GAA4434704.1"/>
    </source>
</evidence>
<keyword evidence="3" id="KW-1185">Reference proteome</keyword>